<feature type="transmembrane region" description="Helical" evidence="10">
    <location>
        <begin position="305"/>
        <end position="325"/>
    </location>
</feature>
<protein>
    <recommendedName>
        <fullName evidence="9 10">Protein translocase subunit SecY</fullName>
    </recommendedName>
</protein>
<keyword evidence="7 10" id="KW-0811">Translocation</keyword>
<evidence type="ECO:0000313" key="12">
    <source>
        <dbReference type="EMBL" id="OGD30199.1"/>
    </source>
</evidence>
<keyword evidence="5 10" id="KW-0653">Protein transport</keyword>
<comment type="subcellular location">
    <subcellularLocation>
        <location evidence="10">Cell membrane</location>
        <topology evidence="10">Multi-pass membrane protein</topology>
    </subcellularLocation>
    <subcellularLocation>
        <location evidence="1">Membrane</location>
        <topology evidence="1">Multi-pass membrane protein</topology>
    </subcellularLocation>
</comment>
<evidence type="ECO:0000256" key="8">
    <source>
        <dbReference type="ARBA" id="ARBA00023136"/>
    </source>
</evidence>
<feature type="transmembrane region" description="Helical" evidence="10">
    <location>
        <begin position="205"/>
        <end position="225"/>
    </location>
</feature>
<evidence type="ECO:0000256" key="10">
    <source>
        <dbReference type="HAMAP-Rule" id="MF_01465"/>
    </source>
</evidence>
<dbReference type="SUPFAM" id="SSF103491">
    <property type="entry name" value="Preprotein translocase SecY subunit"/>
    <property type="match status" value="1"/>
</dbReference>
<proteinExistence type="inferred from homology"/>
<evidence type="ECO:0000256" key="3">
    <source>
        <dbReference type="ARBA" id="ARBA00022448"/>
    </source>
</evidence>
<name>A0A1F5BHW5_9BACT</name>
<comment type="similarity">
    <text evidence="2 10 11">Belongs to the SecY/SEC61-alpha family.</text>
</comment>
<evidence type="ECO:0000256" key="4">
    <source>
        <dbReference type="ARBA" id="ARBA00022692"/>
    </source>
</evidence>
<dbReference type="InterPro" id="IPR030659">
    <property type="entry name" value="SecY_CS"/>
</dbReference>
<evidence type="ECO:0000256" key="2">
    <source>
        <dbReference type="ARBA" id="ARBA00005751"/>
    </source>
</evidence>
<dbReference type="InterPro" id="IPR002208">
    <property type="entry name" value="SecY/SEC61-alpha"/>
</dbReference>
<dbReference type="FunFam" id="1.10.3370.10:FF:000001">
    <property type="entry name" value="Preprotein translocase subunit SecY"/>
    <property type="match status" value="1"/>
</dbReference>
<dbReference type="InterPro" id="IPR023201">
    <property type="entry name" value="SecY_dom_sf"/>
</dbReference>
<keyword evidence="10" id="KW-1003">Cell membrane</keyword>
<feature type="transmembrane region" description="Helical" evidence="10">
    <location>
        <begin position="18"/>
        <end position="36"/>
    </location>
</feature>
<dbReference type="InterPro" id="IPR026593">
    <property type="entry name" value="SecY"/>
</dbReference>
<evidence type="ECO:0000256" key="1">
    <source>
        <dbReference type="ARBA" id="ARBA00004141"/>
    </source>
</evidence>
<reference evidence="12 13" key="1">
    <citation type="journal article" date="2016" name="Nat. Commun.">
        <title>Thousands of microbial genomes shed light on interconnected biogeochemical processes in an aquifer system.</title>
        <authorList>
            <person name="Anantharaman K."/>
            <person name="Brown C.T."/>
            <person name="Hug L.A."/>
            <person name="Sharon I."/>
            <person name="Castelle C.J."/>
            <person name="Probst A.J."/>
            <person name="Thomas B.C."/>
            <person name="Singh A."/>
            <person name="Wilkins M.J."/>
            <person name="Karaoz U."/>
            <person name="Brodie E.L."/>
            <person name="Williams K.H."/>
            <person name="Hubbard S.S."/>
            <person name="Banfield J.F."/>
        </authorList>
    </citation>
    <scope>NUCLEOTIDE SEQUENCE [LARGE SCALE GENOMIC DNA]</scope>
</reference>
<keyword evidence="6 10" id="KW-1133">Transmembrane helix</keyword>
<comment type="caution">
    <text evidence="12">The sequence shown here is derived from an EMBL/GenBank/DDBJ whole genome shotgun (WGS) entry which is preliminary data.</text>
</comment>
<dbReference type="HAMAP" id="MF_01465">
    <property type="entry name" value="SecY"/>
    <property type="match status" value="1"/>
</dbReference>
<dbReference type="PANTHER" id="PTHR10906">
    <property type="entry name" value="SECY/SEC61-ALPHA FAMILY MEMBER"/>
    <property type="match status" value="1"/>
</dbReference>
<dbReference type="PROSITE" id="PS00756">
    <property type="entry name" value="SECY_2"/>
    <property type="match status" value="1"/>
</dbReference>
<dbReference type="PIRSF" id="PIRSF004557">
    <property type="entry name" value="SecY"/>
    <property type="match status" value="1"/>
</dbReference>
<evidence type="ECO:0000256" key="7">
    <source>
        <dbReference type="ARBA" id="ARBA00023010"/>
    </source>
</evidence>
<dbReference type="GO" id="GO:0043952">
    <property type="term" value="P:protein transport by the Sec complex"/>
    <property type="evidence" value="ECO:0007669"/>
    <property type="project" value="UniProtKB-UniRule"/>
</dbReference>
<evidence type="ECO:0000256" key="5">
    <source>
        <dbReference type="ARBA" id="ARBA00022927"/>
    </source>
</evidence>
<sequence>MWEKVIQIFKIRDLRNKIIFVLAMLAIFQLMAAIPIPGVDTARLKAFFEGNQIFGLLDIFSGGALSNLSVVMLGVAPYITGSIIMQLMTMIFPQLKELYQESGAQGRAKFNQYSRLLTVPLAIVQSVGLLTLLQNQQIIAKLGMFDFARDILIITAGTVFLMWLGELITEKGIGNGISLIIFAGIVAQLPATIQQVLFSYDPSQIPTYLVFLAIAVVVIAGVVFVSEAQRNIPVSYAKRIRGGRLYGGVSSYLPLRVNQAGVIPIIFAISILLFPGVIAQFAGALNVSWLSTVAGFVTKLFSNQFFYGSLYFILVVLFTYFYTAVTFEPHAIASNLQKQGGFVPGIRPGNSTAEFLYKVLNRITLFGALFLGGIAVLPIIVQGITKISALTLGGTALLIVVSVVLETMKQIQAQLVMRDYESF</sequence>
<feature type="transmembrane region" description="Helical" evidence="10">
    <location>
        <begin position="387"/>
        <end position="408"/>
    </location>
</feature>
<comment type="subunit">
    <text evidence="10">Component of the Sec protein translocase complex. Heterotrimer consisting of SecY, SecE and SecG subunits. The heterotrimers can form oligomers, although 1 heterotrimer is thought to be able to translocate proteins. Interacts with the ribosome. Interacts with SecDF, and other proteins may be involved. Interacts with SecA.</text>
</comment>
<evidence type="ECO:0000256" key="6">
    <source>
        <dbReference type="ARBA" id="ARBA00022989"/>
    </source>
</evidence>
<dbReference type="GO" id="GO:0006605">
    <property type="term" value="P:protein targeting"/>
    <property type="evidence" value="ECO:0007669"/>
    <property type="project" value="UniProtKB-UniRule"/>
</dbReference>
<evidence type="ECO:0000256" key="11">
    <source>
        <dbReference type="RuleBase" id="RU004349"/>
    </source>
</evidence>
<feature type="transmembrane region" description="Helical" evidence="10">
    <location>
        <begin position="70"/>
        <end position="92"/>
    </location>
</feature>
<gene>
    <name evidence="10" type="primary">secY</name>
    <name evidence="12" type="ORF">A2W60_02290</name>
</gene>
<feature type="transmembrane region" description="Helical" evidence="10">
    <location>
        <begin position="363"/>
        <end position="381"/>
    </location>
</feature>
<accession>A0A1F5BHW5</accession>
<feature type="transmembrane region" description="Helical" evidence="10">
    <location>
        <begin position="113"/>
        <end position="135"/>
    </location>
</feature>
<dbReference type="Gene3D" id="1.10.3370.10">
    <property type="entry name" value="SecY subunit domain"/>
    <property type="match status" value="1"/>
</dbReference>
<dbReference type="Proteomes" id="UP000179184">
    <property type="component" value="Unassembled WGS sequence"/>
</dbReference>
<comment type="function">
    <text evidence="10">The central subunit of the protein translocation channel SecYEG. Consists of two halves formed by TMs 1-5 and 6-10. These two domains form a lateral gate at the front which open onto the bilayer between TMs 2 and 7, and are clamped together by SecE at the back. The channel is closed by both a pore ring composed of hydrophobic SecY resides and a short helix (helix 2A) on the extracellular side of the membrane which forms a plug. The plug probably moves laterally to allow the channel to open. The ring and the pore may move independently.</text>
</comment>
<keyword evidence="4 10" id="KW-0812">Transmembrane</keyword>
<evidence type="ECO:0000256" key="9">
    <source>
        <dbReference type="ARBA" id="ARBA00039733"/>
    </source>
</evidence>
<feature type="transmembrane region" description="Helical" evidence="10">
    <location>
        <begin position="172"/>
        <end position="193"/>
    </location>
</feature>
<dbReference type="EMBL" id="MEYN01000031">
    <property type="protein sequence ID" value="OGD30199.1"/>
    <property type="molecule type" value="Genomic_DNA"/>
</dbReference>
<keyword evidence="8 10" id="KW-0472">Membrane</keyword>
<evidence type="ECO:0000313" key="13">
    <source>
        <dbReference type="Proteomes" id="UP000179184"/>
    </source>
</evidence>
<dbReference type="NCBIfam" id="TIGR00967">
    <property type="entry name" value="3a0501s007"/>
    <property type="match status" value="1"/>
</dbReference>
<dbReference type="AlphaFoldDB" id="A0A1F5BHW5"/>
<dbReference type="Pfam" id="PF00344">
    <property type="entry name" value="SecY"/>
    <property type="match status" value="1"/>
</dbReference>
<dbReference type="GO" id="GO:0065002">
    <property type="term" value="P:intracellular protein transmembrane transport"/>
    <property type="evidence" value="ECO:0007669"/>
    <property type="project" value="UniProtKB-UniRule"/>
</dbReference>
<dbReference type="GO" id="GO:0005886">
    <property type="term" value="C:plasma membrane"/>
    <property type="evidence" value="ECO:0007669"/>
    <property type="project" value="UniProtKB-SubCell"/>
</dbReference>
<organism evidence="12 13">
    <name type="scientific">Candidatus Azambacteria bacterium RIFCSPHIGHO2_02_46_12</name>
    <dbReference type="NCBI Taxonomy" id="1797295"/>
    <lineage>
        <taxon>Bacteria</taxon>
        <taxon>Candidatus Azamiibacteriota</taxon>
    </lineage>
</organism>
<dbReference type="PRINTS" id="PR00303">
    <property type="entry name" value="SECYTRNLCASE"/>
</dbReference>
<keyword evidence="3 10" id="KW-0813">Transport</keyword>
<feature type="transmembrane region" description="Helical" evidence="10">
    <location>
        <begin position="147"/>
        <end position="165"/>
    </location>
</feature>
<feature type="transmembrane region" description="Helical" evidence="10">
    <location>
        <begin position="262"/>
        <end position="285"/>
    </location>
</feature>